<dbReference type="AlphaFoldDB" id="A0A8K0QTB9"/>
<dbReference type="InterPro" id="IPR050493">
    <property type="entry name" value="FAD-dep_Monooxygenase_BioMet"/>
</dbReference>
<dbReference type="EMBL" id="JAGMVJ010000036">
    <property type="protein sequence ID" value="KAH7067106.1"/>
    <property type="molecule type" value="Genomic_DNA"/>
</dbReference>
<dbReference type="Proteomes" id="UP000813461">
    <property type="component" value="Unassembled WGS sequence"/>
</dbReference>
<gene>
    <name evidence="7" type="ORF">FB567DRAFT_509548</name>
</gene>
<dbReference type="PANTHER" id="PTHR13789">
    <property type="entry name" value="MONOOXYGENASE"/>
    <property type="match status" value="1"/>
</dbReference>
<dbReference type="OrthoDB" id="16820at2759"/>
<comment type="similarity">
    <text evidence="1">Belongs to the paxM FAD-dependent monooxygenase family.</text>
</comment>
<comment type="caution">
    <text evidence="7">The sequence shown here is derived from an EMBL/GenBank/DDBJ whole genome shotgun (WGS) entry which is preliminary data.</text>
</comment>
<dbReference type="Gene3D" id="3.50.50.60">
    <property type="entry name" value="FAD/NAD(P)-binding domain"/>
    <property type="match status" value="1"/>
</dbReference>
<evidence type="ECO:0000256" key="2">
    <source>
        <dbReference type="ARBA" id="ARBA00022630"/>
    </source>
</evidence>
<dbReference type="GO" id="GO:0004497">
    <property type="term" value="F:monooxygenase activity"/>
    <property type="evidence" value="ECO:0007669"/>
    <property type="project" value="UniProtKB-KW"/>
</dbReference>
<reference evidence="7" key="1">
    <citation type="journal article" date="2021" name="Nat. Commun.">
        <title>Genetic determinants of endophytism in the Arabidopsis root mycobiome.</title>
        <authorList>
            <person name="Mesny F."/>
            <person name="Miyauchi S."/>
            <person name="Thiergart T."/>
            <person name="Pickel B."/>
            <person name="Atanasova L."/>
            <person name="Karlsson M."/>
            <person name="Huettel B."/>
            <person name="Barry K.W."/>
            <person name="Haridas S."/>
            <person name="Chen C."/>
            <person name="Bauer D."/>
            <person name="Andreopoulos W."/>
            <person name="Pangilinan J."/>
            <person name="LaButti K."/>
            <person name="Riley R."/>
            <person name="Lipzen A."/>
            <person name="Clum A."/>
            <person name="Drula E."/>
            <person name="Henrissat B."/>
            <person name="Kohler A."/>
            <person name="Grigoriev I.V."/>
            <person name="Martin F.M."/>
            <person name="Hacquard S."/>
        </authorList>
    </citation>
    <scope>NUCLEOTIDE SEQUENCE</scope>
    <source>
        <strain evidence="7">MPI-SDFR-AT-0120</strain>
    </source>
</reference>
<keyword evidence="5" id="KW-0503">Monooxygenase</keyword>
<proteinExistence type="inferred from homology"/>
<dbReference type="SUPFAM" id="SSF51905">
    <property type="entry name" value="FAD/NAD(P)-binding domain"/>
    <property type="match status" value="1"/>
</dbReference>
<evidence type="ECO:0000256" key="5">
    <source>
        <dbReference type="ARBA" id="ARBA00023033"/>
    </source>
</evidence>
<keyword evidence="4" id="KW-0560">Oxidoreductase</keyword>
<evidence type="ECO:0000256" key="4">
    <source>
        <dbReference type="ARBA" id="ARBA00023002"/>
    </source>
</evidence>
<dbReference type="Pfam" id="PF01494">
    <property type="entry name" value="FAD_binding_3"/>
    <property type="match status" value="1"/>
</dbReference>
<evidence type="ECO:0000256" key="3">
    <source>
        <dbReference type="ARBA" id="ARBA00022827"/>
    </source>
</evidence>
<accession>A0A8K0QTB9</accession>
<dbReference type="InterPro" id="IPR002938">
    <property type="entry name" value="FAD-bd"/>
</dbReference>
<keyword evidence="8" id="KW-1185">Reference proteome</keyword>
<keyword evidence="2" id="KW-0285">Flavoprotein</keyword>
<organism evidence="7 8">
    <name type="scientific">Paraphoma chrysanthemicola</name>
    <dbReference type="NCBI Taxonomy" id="798071"/>
    <lineage>
        <taxon>Eukaryota</taxon>
        <taxon>Fungi</taxon>
        <taxon>Dikarya</taxon>
        <taxon>Ascomycota</taxon>
        <taxon>Pezizomycotina</taxon>
        <taxon>Dothideomycetes</taxon>
        <taxon>Pleosporomycetidae</taxon>
        <taxon>Pleosporales</taxon>
        <taxon>Pleosporineae</taxon>
        <taxon>Phaeosphaeriaceae</taxon>
        <taxon>Paraphoma</taxon>
    </lineage>
</organism>
<feature type="domain" description="FAD-binding" evidence="6">
    <location>
        <begin position="9"/>
        <end position="365"/>
    </location>
</feature>
<evidence type="ECO:0000313" key="8">
    <source>
        <dbReference type="Proteomes" id="UP000813461"/>
    </source>
</evidence>
<protein>
    <recommendedName>
        <fullName evidence="6">FAD-binding domain-containing protein</fullName>
    </recommendedName>
</protein>
<dbReference type="SUPFAM" id="SSF54373">
    <property type="entry name" value="FAD-linked reductases, C-terminal domain"/>
    <property type="match status" value="1"/>
</dbReference>
<dbReference type="PRINTS" id="PR00420">
    <property type="entry name" value="RNGMNOXGNASE"/>
</dbReference>
<dbReference type="GO" id="GO:0071949">
    <property type="term" value="F:FAD binding"/>
    <property type="evidence" value="ECO:0007669"/>
    <property type="project" value="InterPro"/>
</dbReference>
<name>A0A8K0QTB9_9PLEO</name>
<keyword evidence="3" id="KW-0274">FAD</keyword>
<evidence type="ECO:0000313" key="7">
    <source>
        <dbReference type="EMBL" id="KAH7067106.1"/>
    </source>
</evidence>
<evidence type="ECO:0000259" key="6">
    <source>
        <dbReference type="Pfam" id="PF01494"/>
    </source>
</evidence>
<sequence length="434" mass="48027">MGSMSQSLDIVIVGAGLSGLAASIQCALSGHSVTVLEGARQLAEIGAGLQLTPNATRLLQTWGVYDTVRDRVCEPVNLTVYNYQGKVLAHEANFDQNIRRKYNAPFSDCHRVDLQQALVERARALGVDVVLNAKVSKIDFGTESGSEATITTEAGQGYVADLVVGADGLWSTCRSNMLGKRDPPLPTGDLAYRIVLTIDQIQDPKLREMVENPACRFWAGPDAHAVAYSLRGGKMYNVVLLVPDDLEEGVARTEGSVDEMKKLFDGWDPVLTQFLSCVDKVDKWKLMHREEMPSWINSQNNLVLIGDSCHPMLPYLAQGANSSIEDGAVLGLLLAPKHFRQKSQLPETLQLFQQVRKARGEGIVRETFKQRKDFHMRDGEEQERRDKLMLGMLGQELKGPFPSRWTCPEVQPWLYGYDAEKEVEAAVAAVAARK</sequence>
<evidence type="ECO:0000256" key="1">
    <source>
        <dbReference type="ARBA" id="ARBA00007992"/>
    </source>
</evidence>
<dbReference type="PANTHER" id="PTHR13789:SF238">
    <property type="entry name" value="PUTATIVE (AFU_ORTHOLOGUE AFUA_2G01680)-RELATED"/>
    <property type="match status" value="1"/>
</dbReference>
<dbReference type="InterPro" id="IPR036188">
    <property type="entry name" value="FAD/NAD-bd_sf"/>
</dbReference>
<dbReference type="FunFam" id="3.50.50.60:FF:000115">
    <property type="entry name" value="Salicylate hydroxylase, putative"/>
    <property type="match status" value="1"/>
</dbReference>